<name>A0A1L9NZ89_9RHOB</name>
<organism evidence="1 2">
    <name type="scientific">Planktotalea frisia</name>
    <dbReference type="NCBI Taxonomy" id="696762"/>
    <lineage>
        <taxon>Bacteria</taxon>
        <taxon>Pseudomonadati</taxon>
        <taxon>Pseudomonadota</taxon>
        <taxon>Alphaproteobacteria</taxon>
        <taxon>Rhodobacterales</taxon>
        <taxon>Paracoccaceae</taxon>
        <taxon>Planktotalea</taxon>
    </lineage>
</organism>
<gene>
    <name evidence="1" type="ORF">PFRI_10710</name>
</gene>
<accession>A0A1L9NZ89</accession>
<dbReference type="EMBL" id="MLCB01000091">
    <property type="protein sequence ID" value="OJI94522.1"/>
    <property type="molecule type" value="Genomic_DNA"/>
</dbReference>
<proteinExistence type="predicted"/>
<protein>
    <submittedName>
        <fullName evidence="1">Uncharacterized protein</fullName>
    </submittedName>
</protein>
<dbReference type="Proteomes" id="UP000184514">
    <property type="component" value="Unassembled WGS sequence"/>
</dbReference>
<sequence>MNTKLSAVSDKRMDLTCSACGHKFSYKIADLTLTTSDDTTTHEVRQRAVCRGCGGDGEENTYQAV</sequence>
<evidence type="ECO:0000313" key="2">
    <source>
        <dbReference type="Proteomes" id="UP000184514"/>
    </source>
</evidence>
<evidence type="ECO:0000313" key="1">
    <source>
        <dbReference type="EMBL" id="OJI94522.1"/>
    </source>
</evidence>
<dbReference type="AlphaFoldDB" id="A0A1L9NZ89"/>
<keyword evidence="2" id="KW-1185">Reference proteome</keyword>
<comment type="caution">
    <text evidence="1">The sequence shown here is derived from an EMBL/GenBank/DDBJ whole genome shotgun (WGS) entry which is preliminary data.</text>
</comment>
<reference evidence="1 2" key="1">
    <citation type="submission" date="2016-10" db="EMBL/GenBank/DDBJ databases">
        <title>Genome sequence of Planktotalea frisia SH6-1.</title>
        <authorList>
            <person name="Poehlein A."/>
            <person name="Bakenhus I."/>
            <person name="Voget S."/>
            <person name="Brinkhoff T."/>
            <person name="Simon M."/>
        </authorList>
    </citation>
    <scope>NUCLEOTIDE SEQUENCE [LARGE SCALE GENOMIC DNA]</scope>
    <source>
        <strain evidence="1 2">SH6-1</strain>
    </source>
</reference>